<sequence length="59" mass="7052">MRTTLGICTRKARYATEEEAWAVVQRADIVLRPYRCALCRHYHLTSRTKGMRLRPPYRE</sequence>
<accession>A0A085KA98</accession>
<dbReference type="Proteomes" id="UP000280708">
    <property type="component" value="Chromosome"/>
</dbReference>
<organism evidence="1 2">
    <name type="scientific">Sphingobium yanoikuyae</name>
    <name type="common">Sphingomonas yanoikuyae</name>
    <dbReference type="NCBI Taxonomy" id="13690"/>
    <lineage>
        <taxon>Bacteria</taxon>
        <taxon>Pseudomonadati</taxon>
        <taxon>Pseudomonadota</taxon>
        <taxon>Alphaproteobacteria</taxon>
        <taxon>Sphingomonadales</taxon>
        <taxon>Sphingomonadaceae</taxon>
        <taxon>Sphingobium</taxon>
    </lineage>
</organism>
<gene>
    <name evidence="1" type="ORF">EBF16_08330</name>
</gene>
<evidence type="ECO:0000313" key="1">
    <source>
        <dbReference type="EMBL" id="AYO80491.1"/>
    </source>
</evidence>
<name>A0A085KA98_SPHYA</name>
<dbReference type="AlphaFoldDB" id="A0A085KA98"/>
<dbReference type="RefSeq" id="WP_037506836.1">
    <property type="nucleotide sequence ID" value="NZ_CAIGKD010000004.1"/>
</dbReference>
<protein>
    <submittedName>
        <fullName evidence="1">Uncharacterized protein</fullName>
    </submittedName>
</protein>
<dbReference type="EMBL" id="CP033230">
    <property type="protein sequence ID" value="AYO80491.1"/>
    <property type="molecule type" value="Genomic_DNA"/>
</dbReference>
<reference evidence="1 2" key="1">
    <citation type="submission" date="2018-10" db="EMBL/GenBank/DDBJ databases">
        <title>Characterization and genome analysis of a novel bacterium Sphingobium yanoikuyae SJTF8 capable of degrading PAHs.</title>
        <authorList>
            <person name="Yin C."/>
            <person name="Xiong W."/>
            <person name="Liang R."/>
        </authorList>
    </citation>
    <scope>NUCLEOTIDE SEQUENCE [LARGE SCALE GENOMIC DNA]</scope>
    <source>
        <strain evidence="1 2">SJTF8</strain>
    </source>
</reference>
<evidence type="ECO:0000313" key="2">
    <source>
        <dbReference type="Proteomes" id="UP000280708"/>
    </source>
</evidence>
<proteinExistence type="predicted"/>